<sequence length="515" mass="56282">MVDAVFVSFRFSGNATLRNVLNGRATLKRSSTGEAVTIVQTALLDLGESMPSGADGDFGTQTHNAVVHYQNTRGLSPDGIIGRNTMSRLDLDIVVFDEADHTPFSNMLTVAIHGSTIQELQGMVLTEPYDFGCKPFIKSNLDGFVLPALVSPTQLASLRTTERRIELIWENLPPDRKAAVTVGRGDRFDSGRIAPRGLGTRPNMSVDLGGIMNVDEIDSAIKGLVREYGISTYPLPEATALGTGGTAGCVGSVNPQDYHIYFTAGVHARERGGPDNLLYFIADLLYAQKHRIGLTYGSKTYSNADVLRVLSSGIVFIPLVNPDGVRWDQATDSGWRKNRNPTHAKPDQPRSVGVDINRNYDFLFNFDVHFNRLAWNAVASYEPNTDRFNGLVAFSEAESRNGDDDNGTDPDQTFQNANYSGKRGILDDNTYREFIPAGDLSNVQTVAKRVASAMVKVESRPYKDKQSIGAGAASGASDDYAYSRDKLRVVPSKNKVYGFTMEFGYSSGRKVSERG</sequence>
<accession>A0ACC3AFG9</accession>
<name>A0ACC3AFG9_9EURO</name>
<comment type="caution">
    <text evidence="1">The sequence shown here is derived from an EMBL/GenBank/DDBJ whole genome shotgun (WGS) entry which is preliminary data.</text>
</comment>
<evidence type="ECO:0000313" key="1">
    <source>
        <dbReference type="EMBL" id="KAJ9661388.1"/>
    </source>
</evidence>
<dbReference type="Proteomes" id="UP001172386">
    <property type="component" value="Unassembled WGS sequence"/>
</dbReference>
<dbReference type="EMBL" id="JAPDRQ010000023">
    <property type="protein sequence ID" value="KAJ9661388.1"/>
    <property type="molecule type" value="Genomic_DNA"/>
</dbReference>
<protein>
    <submittedName>
        <fullName evidence="1">Uncharacterized protein</fullName>
    </submittedName>
</protein>
<keyword evidence="2" id="KW-1185">Reference proteome</keyword>
<evidence type="ECO:0000313" key="2">
    <source>
        <dbReference type="Proteomes" id="UP001172386"/>
    </source>
</evidence>
<reference evidence="1" key="1">
    <citation type="submission" date="2022-10" db="EMBL/GenBank/DDBJ databases">
        <title>Culturing micro-colonial fungi from biological soil crusts in the Mojave desert and describing Neophaeococcomyces mojavensis, and introducing the new genera and species Taxawa tesnikishii.</title>
        <authorList>
            <person name="Kurbessoian T."/>
            <person name="Stajich J.E."/>
        </authorList>
    </citation>
    <scope>NUCLEOTIDE SEQUENCE</scope>
    <source>
        <strain evidence="1">JES_112</strain>
    </source>
</reference>
<organism evidence="1 2">
    <name type="scientific">Neophaeococcomyces mojaviensis</name>
    <dbReference type="NCBI Taxonomy" id="3383035"/>
    <lineage>
        <taxon>Eukaryota</taxon>
        <taxon>Fungi</taxon>
        <taxon>Dikarya</taxon>
        <taxon>Ascomycota</taxon>
        <taxon>Pezizomycotina</taxon>
        <taxon>Eurotiomycetes</taxon>
        <taxon>Chaetothyriomycetidae</taxon>
        <taxon>Chaetothyriales</taxon>
        <taxon>Chaetothyriales incertae sedis</taxon>
        <taxon>Neophaeococcomyces</taxon>
    </lineage>
</organism>
<proteinExistence type="predicted"/>
<gene>
    <name evidence="1" type="ORF">H2198_001956</name>
</gene>